<reference evidence="2 3" key="1">
    <citation type="journal article" date="2017" name="Plant Biotechnol. J.">
        <title>A comprehensive draft genome sequence for lupin (Lupinus angustifolius), an emerging health food: insights into plant-microbe interactions and legume evolution.</title>
        <authorList>
            <person name="Hane J.K."/>
            <person name="Ming Y."/>
            <person name="Kamphuis L.G."/>
            <person name="Nelson M.N."/>
            <person name="Garg G."/>
            <person name="Atkins C.A."/>
            <person name="Bayer P.E."/>
            <person name="Bravo A."/>
            <person name="Bringans S."/>
            <person name="Cannon S."/>
            <person name="Edwards D."/>
            <person name="Foley R."/>
            <person name="Gao L.L."/>
            <person name="Harrison M.J."/>
            <person name="Huang W."/>
            <person name="Hurgobin B."/>
            <person name="Li S."/>
            <person name="Liu C.W."/>
            <person name="McGrath A."/>
            <person name="Morahan G."/>
            <person name="Murray J."/>
            <person name="Weller J."/>
            <person name="Jian J."/>
            <person name="Singh K.B."/>
        </authorList>
    </citation>
    <scope>NUCLEOTIDE SEQUENCE [LARGE SCALE GENOMIC DNA]</scope>
    <source>
        <strain evidence="3">cv. Tanjil</strain>
        <tissue evidence="2">Whole plant</tissue>
    </source>
</reference>
<dbReference type="Pfam" id="PF26057">
    <property type="entry name" value="DUF8018"/>
    <property type="match status" value="1"/>
</dbReference>
<dbReference type="Gramene" id="OIW04868">
    <property type="protein sequence ID" value="OIW04868"/>
    <property type="gene ID" value="TanjilG_13708"/>
</dbReference>
<evidence type="ECO:0000313" key="3">
    <source>
        <dbReference type="Proteomes" id="UP000188354"/>
    </source>
</evidence>
<proteinExistence type="predicted"/>
<accession>A0A1J7GWX1</accession>
<sequence>MVVGFHLRAFFLTTEGGLSMANYMMPHSRILQFGFHYLYFRFGGGFGQFRAGLAALDSEPKGGWLGRGARALDNPRTATGEESMDKLYRLHTDLALLWRVRSQSFWDLKGKFCDGRICMPDRRHRPHFTSTFQF</sequence>
<keyword evidence="3" id="KW-1185">Reference proteome</keyword>
<organism evidence="2 3">
    <name type="scientific">Lupinus angustifolius</name>
    <name type="common">Narrow-leaved blue lupine</name>
    <dbReference type="NCBI Taxonomy" id="3871"/>
    <lineage>
        <taxon>Eukaryota</taxon>
        <taxon>Viridiplantae</taxon>
        <taxon>Streptophyta</taxon>
        <taxon>Embryophyta</taxon>
        <taxon>Tracheophyta</taxon>
        <taxon>Spermatophyta</taxon>
        <taxon>Magnoliopsida</taxon>
        <taxon>eudicotyledons</taxon>
        <taxon>Gunneridae</taxon>
        <taxon>Pentapetalae</taxon>
        <taxon>rosids</taxon>
        <taxon>fabids</taxon>
        <taxon>Fabales</taxon>
        <taxon>Fabaceae</taxon>
        <taxon>Papilionoideae</taxon>
        <taxon>50 kb inversion clade</taxon>
        <taxon>genistoids sensu lato</taxon>
        <taxon>core genistoids</taxon>
        <taxon>Genisteae</taxon>
        <taxon>Lupinus</taxon>
    </lineage>
</organism>
<dbReference type="AlphaFoldDB" id="A0A1J7GWX1"/>
<dbReference type="EMBL" id="CM007369">
    <property type="protein sequence ID" value="OIW04868.1"/>
    <property type="molecule type" value="Genomic_DNA"/>
</dbReference>
<evidence type="ECO:0000313" key="2">
    <source>
        <dbReference type="EMBL" id="OIW04868.1"/>
    </source>
</evidence>
<evidence type="ECO:0000259" key="1">
    <source>
        <dbReference type="Pfam" id="PF26057"/>
    </source>
</evidence>
<dbReference type="Proteomes" id="UP000188354">
    <property type="component" value="Chromosome LG09"/>
</dbReference>
<feature type="domain" description="DUF8018" evidence="1">
    <location>
        <begin position="59"/>
        <end position="109"/>
    </location>
</feature>
<name>A0A1J7GWX1_LUPAN</name>
<protein>
    <recommendedName>
        <fullName evidence="1">DUF8018 domain-containing protein</fullName>
    </recommendedName>
</protein>
<dbReference type="InterPro" id="IPR058331">
    <property type="entry name" value="DUF8018"/>
</dbReference>
<dbReference type="PANTHER" id="PTHR35289:SF1">
    <property type="entry name" value="ATP SYNTHASE 9 MITOCHONDRIAL-RELATED"/>
    <property type="match status" value="1"/>
</dbReference>
<dbReference type="InterPro" id="IPR052694">
    <property type="entry name" value="Mt_uS3-like"/>
</dbReference>
<gene>
    <name evidence="2" type="ORF">TanjilG_13708</name>
</gene>
<dbReference type="PANTHER" id="PTHR35289">
    <property type="entry name" value="TRANSMEMBRANE PROTEIN"/>
    <property type="match status" value="1"/>
</dbReference>